<keyword evidence="3" id="KW-1185">Reference proteome</keyword>
<gene>
    <name evidence="2" type="ORF">CHU93_03215</name>
</gene>
<reference evidence="2 3" key="1">
    <citation type="submission" date="2017-07" db="EMBL/GenBank/DDBJ databases">
        <title>Sandarakinorhabdus cyanobacteriorum sp. nov., a novel bacterium isolated from cyanobacterial aggregates in a eutrophic lake.</title>
        <authorList>
            <person name="Cai H."/>
        </authorList>
    </citation>
    <scope>NUCLEOTIDE SEQUENCE [LARGE SCALE GENOMIC DNA]</scope>
    <source>
        <strain evidence="2 3">TH057</strain>
    </source>
</reference>
<keyword evidence="1" id="KW-0732">Signal</keyword>
<evidence type="ECO:0008006" key="4">
    <source>
        <dbReference type="Google" id="ProtNLM"/>
    </source>
</evidence>
<name>A0A255YV20_9SPHN</name>
<comment type="caution">
    <text evidence="2">The sequence shown here is derived from an EMBL/GenBank/DDBJ whole genome shotgun (WGS) entry which is preliminary data.</text>
</comment>
<evidence type="ECO:0000313" key="3">
    <source>
        <dbReference type="Proteomes" id="UP000216991"/>
    </source>
</evidence>
<feature type="signal peptide" evidence="1">
    <location>
        <begin position="1"/>
        <end position="16"/>
    </location>
</feature>
<evidence type="ECO:0000256" key="1">
    <source>
        <dbReference type="SAM" id="SignalP"/>
    </source>
</evidence>
<protein>
    <recommendedName>
        <fullName evidence="4">DUF3558 domain-containing protein</fullName>
    </recommendedName>
</protein>
<dbReference type="Proteomes" id="UP000216991">
    <property type="component" value="Unassembled WGS sequence"/>
</dbReference>
<dbReference type="EMBL" id="NOXT01000077">
    <property type="protein sequence ID" value="OYQ33077.1"/>
    <property type="molecule type" value="Genomic_DNA"/>
</dbReference>
<feature type="chain" id="PRO_5013191584" description="DUF3558 domain-containing protein" evidence="1">
    <location>
        <begin position="17"/>
        <end position="176"/>
    </location>
</feature>
<dbReference type="AlphaFoldDB" id="A0A255YV20"/>
<dbReference type="RefSeq" id="WP_094472736.1">
    <property type="nucleotide sequence ID" value="NZ_NOXT01000077.1"/>
</dbReference>
<dbReference type="OrthoDB" id="7579695at2"/>
<organism evidence="2 3">
    <name type="scientific">Sandarakinorhabdus cyanobacteriorum</name>
    <dbReference type="NCBI Taxonomy" id="1981098"/>
    <lineage>
        <taxon>Bacteria</taxon>
        <taxon>Pseudomonadati</taxon>
        <taxon>Pseudomonadota</taxon>
        <taxon>Alphaproteobacteria</taxon>
        <taxon>Sphingomonadales</taxon>
        <taxon>Sphingosinicellaceae</taxon>
        <taxon>Sandarakinorhabdus</taxon>
    </lineage>
</organism>
<proteinExistence type="predicted"/>
<evidence type="ECO:0000313" key="2">
    <source>
        <dbReference type="EMBL" id="OYQ33077.1"/>
    </source>
</evidence>
<accession>A0A255YV20</accession>
<sequence>MTIAFTALMLAAAVPATPPPVAPAEQRFAIGATGIILPTPPGYCLPAGNAETAIAMVNAADTMNDTPAALVSCRPGVQPLDDYYLFKSPKQAATFELSRPVLLAGQDQVCGYLLGSFTVEAGGRQERLTAAVCVTSIKRKVININHYEPTSAGRSKVQMLADVRAMAERMIAANEK</sequence>